<accession>A0A024GBA0</accession>
<dbReference type="InParanoid" id="A0A024GBA0"/>
<keyword evidence="4" id="KW-1185">Reference proteome</keyword>
<evidence type="ECO:0000256" key="2">
    <source>
        <dbReference type="SAM" id="Phobius"/>
    </source>
</evidence>
<dbReference type="AlphaFoldDB" id="A0A024GBA0"/>
<keyword evidence="2" id="KW-0812">Transmembrane</keyword>
<organism evidence="3 4">
    <name type="scientific">Albugo candida</name>
    <dbReference type="NCBI Taxonomy" id="65357"/>
    <lineage>
        <taxon>Eukaryota</taxon>
        <taxon>Sar</taxon>
        <taxon>Stramenopiles</taxon>
        <taxon>Oomycota</taxon>
        <taxon>Peronosporomycetes</taxon>
        <taxon>Albuginales</taxon>
        <taxon>Albuginaceae</taxon>
        <taxon>Albugo</taxon>
    </lineage>
</organism>
<protein>
    <submittedName>
        <fullName evidence="3">Uncharacterized protein</fullName>
    </submittedName>
</protein>
<feature type="region of interest" description="Disordered" evidence="1">
    <location>
        <begin position="58"/>
        <end position="82"/>
    </location>
</feature>
<comment type="caution">
    <text evidence="3">The sequence shown here is derived from an EMBL/GenBank/DDBJ whole genome shotgun (WGS) entry which is preliminary data.</text>
</comment>
<keyword evidence="2" id="KW-0472">Membrane</keyword>
<dbReference type="STRING" id="65357.A0A024GBA0"/>
<name>A0A024GBA0_9STRA</name>
<sequence>MRLLRSLQERHERLKSAIHGTRIPLSRNGRLFMGAFYFSAPVVAGYYMMQWAQHKAETNPDLQARHSEVGSTPISRSVKAQNDQLRQILHAKK</sequence>
<feature type="compositionally biased region" description="Polar residues" evidence="1">
    <location>
        <begin position="69"/>
        <end position="82"/>
    </location>
</feature>
<feature type="transmembrane region" description="Helical" evidence="2">
    <location>
        <begin position="31"/>
        <end position="49"/>
    </location>
</feature>
<keyword evidence="2" id="KW-1133">Transmembrane helix</keyword>
<proteinExistence type="predicted"/>
<dbReference type="EMBL" id="CAIX01000052">
    <property type="protein sequence ID" value="CCI43612.1"/>
    <property type="molecule type" value="Genomic_DNA"/>
</dbReference>
<dbReference type="Proteomes" id="UP000053237">
    <property type="component" value="Unassembled WGS sequence"/>
</dbReference>
<reference evidence="3 4" key="1">
    <citation type="submission" date="2012-05" db="EMBL/GenBank/DDBJ databases">
        <title>Recombination and specialization in a pathogen metapopulation.</title>
        <authorList>
            <person name="Gardiner A."/>
            <person name="Kemen E."/>
            <person name="Schultz-Larsen T."/>
            <person name="MacLean D."/>
            <person name="Van Oosterhout C."/>
            <person name="Jones J.D.G."/>
        </authorList>
    </citation>
    <scope>NUCLEOTIDE SEQUENCE [LARGE SCALE GENOMIC DNA]</scope>
    <source>
        <strain evidence="3 4">Ac Nc2</strain>
    </source>
</reference>
<dbReference type="OrthoDB" id="67386at2759"/>
<evidence type="ECO:0000313" key="3">
    <source>
        <dbReference type="EMBL" id="CCI43612.1"/>
    </source>
</evidence>
<feature type="compositionally biased region" description="Basic and acidic residues" evidence="1">
    <location>
        <begin position="58"/>
        <end position="68"/>
    </location>
</feature>
<evidence type="ECO:0000313" key="4">
    <source>
        <dbReference type="Proteomes" id="UP000053237"/>
    </source>
</evidence>
<evidence type="ECO:0000256" key="1">
    <source>
        <dbReference type="SAM" id="MobiDB-lite"/>
    </source>
</evidence>
<gene>
    <name evidence="3" type="ORF">BN9_043960</name>
</gene>